<dbReference type="PANTHER" id="PTHR32387:SF0">
    <property type="entry name" value="PROTEIN NO VEIN"/>
    <property type="match status" value="1"/>
</dbReference>
<proteinExistence type="predicted"/>
<dbReference type="Proteomes" id="UP000653565">
    <property type="component" value="Unassembled WGS sequence"/>
</dbReference>
<dbReference type="Gene3D" id="3.30.565.10">
    <property type="entry name" value="Histidine kinase-like ATPase, C-terminal domain"/>
    <property type="match status" value="1"/>
</dbReference>
<evidence type="ECO:0000313" key="3">
    <source>
        <dbReference type="Proteomes" id="UP000653565"/>
    </source>
</evidence>
<comment type="caution">
    <text evidence="2">The sequence shown here is derived from an EMBL/GenBank/DDBJ whole genome shotgun (WGS) entry which is preliminary data.</text>
</comment>
<dbReference type="EMBL" id="JAAAPX010000014">
    <property type="protein sequence ID" value="KAF4242950.1"/>
    <property type="molecule type" value="Genomic_DNA"/>
</dbReference>
<feature type="region of interest" description="Disordered" evidence="1">
    <location>
        <begin position="1424"/>
        <end position="1445"/>
    </location>
</feature>
<feature type="compositionally biased region" description="Acidic residues" evidence="1">
    <location>
        <begin position="1360"/>
        <end position="1374"/>
    </location>
</feature>
<sequence length="1684" mass="192710">MSVQANRMGSSTARALVKQISKQHGYLGEEVLSRMDPDVRREVEEALLKKDAMIGSSVITLAKNLYNSTARFVFELLQNADDNSYNVAKSTSTDPFVSFCVYNRRIVVECNEDGFTHENLVAICNVGKSSKTGAQGYIGEKGIGFKSVFMVAWKVHIQSRDLSFSFRHNMGDSGMGMISPVWEESEEVLPHPLTRITLFLHEDGPAEDLARQRETTLQQFRELKAAFLLFMKNLRRIEVKICDSLDKEISQTTFSMRCEDEGRVALKQEIVQDGELQECTQYYHTTKLTASNIPRSENRQYTDVELSTKAYSETSIVLAFPLTHDSVPIIEKHEVFAFLPIRNMGLPFLIQADFVTDASRQDIVRSSARNIKLLPAIAQAFIQAVKQFCTHPSLAYQWMRYLPSIEWGSQDGFWKALPGEIRRQLQLTSTMWTRSQRNMRCIGDMRLVPSSMCDKYGKPLLPDLDMEQYLSSHYATKDLKSLQDYGLQLMNRYEFLDRLRQDVNNGGSSIMRNPDTNDDWHSAVAKYLIRVSGPKNPNTTETIKEIELIPSMGGRWRRPSALDGNPVYPVYFTQAHGHAIPTDGIFDLIAPNAEINPFRKQLFARLGVQEASVRDIRRKIIDQDTRFAPGLETSRSHLQFLYLTAHLDRENDQPITYSLLELTDNASRLKSWLGAKWYFPDEGPYTPQELLAQFDPKPIILHPAYMRDCPDKPEEETRSWRTWLNEMFCIRDVIPLTFNKHLSEECLYLARSCQEKFLSFLLRYWPFEGAYIANNPDLAKALLNIEVLCENGRAYPMGKTYVRTAQFEYADGFLREGEFFPWLKLDHFSEEAGFSDIGVLTTALGFGRPKSDLEFYLTILQFVSNGNREKNKVLDASRIFDLYSRIENRYHESVTVKISREMIVSAFKAQRLIYVPGYDSGDANWAFPDECLWDAPGYMRSSYPLKSRYHDCTKGKYIGALFHSILKIRDAGIDDFLLELDERGLEDSMDYGLAKDLYQELDERRSRMDDATVKKIREYFEEEQLIYYESDDEKTWYSPSECLWSTVTDIKGMIALNDAYEDLDGFFTELIGVRTLTLQMVHDKLVEQGSGKLLAEEVKQTIWLLNSYMQNENDLPSPRQVLRAKVFPVRYPTGSVELCSSAVDFAIADRKHLLDYFSNKAKFLDFNVNEIARLEPFLLWTGLDRRYLSSLIKEISTVRGDSYKSLTSSDRNIARKAYGLLRIAVHFKSPRLKTGEQSLYEMLRNIDIRETDRISSELHLNQDGKDIMVEIRQSELHFQEYESGLTIYVPRNEEAQYLCFLDRIPRALMEWIMTEPATGICEPFNDKALNVLSKVLRAETKYIGMTLDRDGIMSVETPDDTAADEVADGTEDELPERHTEGRDSIDDATSTGAFIRSARSESSVTLADDFISVPYAVSTHSRVSSRTPFTPRETPGDASYFSPGRGLPAQPIDTAYVTLLRSVVNGARTSTFPSRGSFNMTALTDSLDLGNEPFQLRGIDKLYRDKLIGAAGELFVFETLCRLSPSLPGFCRDNWQSTIRKYVNLHEDYTDLEPWNGRETADITYSDREGILTALLIDKGYLDATWTGARPHYFLEIKTTTSSWDTPFYMSRYQYERMQTMRHVDTDPDNQASVYVIFRVYNLGRDSVGMKVYVNPGLMETRGELVFTTETWSVVPGSVLGVAI</sequence>
<dbReference type="SUPFAM" id="SSF55874">
    <property type="entry name" value="ATPase domain of HSP90 chaperone/DNA topoisomerase II/histidine kinase"/>
    <property type="match status" value="1"/>
</dbReference>
<dbReference type="InterPro" id="IPR052957">
    <property type="entry name" value="Auxin_embryo_med"/>
</dbReference>
<evidence type="ECO:0008006" key="4">
    <source>
        <dbReference type="Google" id="ProtNLM"/>
    </source>
</evidence>
<keyword evidence="3" id="KW-1185">Reference proteome</keyword>
<accession>A0A8H4HDF2</accession>
<reference evidence="2" key="1">
    <citation type="journal article" date="2020" name="bioRxiv">
        <title>Genomic and phenotypic heterogeneity of clinical isolates of the human pathogens Aspergillus fumigatus, Aspergillus lentulus and Aspergillus fumigatiaffinis.</title>
        <authorList>
            <person name="dos Santos R.A.C."/>
            <person name="Steenwyk J.L."/>
            <person name="Rivero-Menendez O."/>
            <person name="Mead M.E."/>
            <person name="Silva L.P."/>
            <person name="Bastos R.W."/>
            <person name="Alastruey-Izquierdo A."/>
            <person name="Goldman G.H."/>
            <person name="Rokas A."/>
        </authorList>
    </citation>
    <scope>NUCLEOTIDE SEQUENCE</scope>
    <source>
        <strain evidence="2">CNM-CM6805</strain>
    </source>
</reference>
<organism evidence="2 3">
    <name type="scientific">Aspergillus fumigatiaffinis</name>
    <dbReference type="NCBI Taxonomy" id="340414"/>
    <lineage>
        <taxon>Eukaryota</taxon>
        <taxon>Fungi</taxon>
        <taxon>Dikarya</taxon>
        <taxon>Ascomycota</taxon>
        <taxon>Pezizomycotina</taxon>
        <taxon>Eurotiomycetes</taxon>
        <taxon>Eurotiomycetidae</taxon>
        <taxon>Eurotiales</taxon>
        <taxon>Aspergillaceae</taxon>
        <taxon>Aspergillus</taxon>
        <taxon>Aspergillus subgen. Fumigati</taxon>
    </lineage>
</organism>
<evidence type="ECO:0000256" key="1">
    <source>
        <dbReference type="SAM" id="MobiDB-lite"/>
    </source>
</evidence>
<protein>
    <recommendedName>
        <fullName evidence="4">Protein NO VEIN C-terminal domain-containing protein</fullName>
    </recommendedName>
</protein>
<dbReference type="NCBIfam" id="NF047352">
    <property type="entry name" value="P_loop_sacsin"/>
    <property type="match status" value="1"/>
</dbReference>
<name>A0A8H4HDF2_9EURO</name>
<evidence type="ECO:0000313" key="2">
    <source>
        <dbReference type="EMBL" id="KAF4242950.1"/>
    </source>
</evidence>
<reference evidence="2" key="2">
    <citation type="submission" date="2020-04" db="EMBL/GenBank/DDBJ databases">
        <authorList>
            <person name="Santos R.A.C."/>
            <person name="Steenwyk J.L."/>
            <person name="Rivero-Menendez O."/>
            <person name="Mead M.E."/>
            <person name="Silva L.P."/>
            <person name="Bastos R.W."/>
            <person name="Alastruey-Izquierdo A."/>
            <person name="Goldman G.H."/>
            <person name="Rokas A."/>
        </authorList>
    </citation>
    <scope>NUCLEOTIDE SEQUENCE</scope>
    <source>
        <strain evidence="2">CNM-CM6805</strain>
    </source>
</reference>
<feature type="compositionally biased region" description="Basic and acidic residues" evidence="1">
    <location>
        <begin position="1375"/>
        <end position="1385"/>
    </location>
</feature>
<dbReference type="PANTHER" id="PTHR32387">
    <property type="entry name" value="WU:FJ29H11"/>
    <property type="match status" value="1"/>
</dbReference>
<feature type="region of interest" description="Disordered" evidence="1">
    <location>
        <begin position="1360"/>
        <end position="1387"/>
    </location>
</feature>
<gene>
    <name evidence="2" type="ORF">CNMCM6805_002058</name>
</gene>
<dbReference type="InterPro" id="IPR036890">
    <property type="entry name" value="HATPase_C_sf"/>
</dbReference>